<evidence type="ECO:0000256" key="1">
    <source>
        <dbReference type="SAM" id="SignalP"/>
    </source>
</evidence>
<proteinExistence type="predicted"/>
<protein>
    <submittedName>
        <fullName evidence="2">DUF4374 domain-containing protein</fullName>
    </submittedName>
</protein>
<name>A0A6I4IQB0_9SPHI</name>
<reference evidence="2 3" key="1">
    <citation type="submission" date="2019-12" db="EMBL/GenBank/DDBJ databases">
        <title>Mucilaginibacter sp. HME9299 genome sequencing and assembly.</title>
        <authorList>
            <person name="Kang H."/>
            <person name="Kim H."/>
            <person name="Joh K."/>
        </authorList>
    </citation>
    <scope>NUCLEOTIDE SEQUENCE [LARGE SCALE GENOMIC DNA]</scope>
    <source>
        <strain evidence="2 3">HME9299</strain>
    </source>
</reference>
<comment type="caution">
    <text evidence="2">The sequence shown here is derived from an EMBL/GenBank/DDBJ whole genome shotgun (WGS) entry which is preliminary data.</text>
</comment>
<feature type="signal peptide" evidence="1">
    <location>
        <begin position="1"/>
        <end position="27"/>
    </location>
</feature>
<sequence length="422" mass="45183">MLKFLKRLSLTVIAGLAFFIAAITSCSKDNSVTECKNCNTGNNGSDPQAAGGAFTVASWTADLQYVASVPSLTSGSLTFKGKGLEANGSRYIWHKQYVYLMNLPMKRFIQYEMGADGSLKEKAYILTDGVVPNYFQSLNIVNDNTMLVLGALDANGGTVGWARINLNEFKVEAKGTMAVPYDAAKPSVNYAVGRGFVDNGKFIVGGYFYNSATAAYDVDGVRALVYDYPAMTNMHVIKTNATAGGIGYDYLSSLTTDEEGNHYFVASAGKFWTGAGGKSGVVRIKKGAAEFDPDYFLDVTTPLGKQACLMGMNYVSNGIAIGSVQYEEMMTSVRDRLKDVGQLVKLDLRNKTATLINTPLSPVAMVRSPLVYDGKYYTSISPVGAEAGIYEVDAVNGSFKKGLTLDGGGSVSVQLIAPHPAK</sequence>
<evidence type="ECO:0000313" key="2">
    <source>
        <dbReference type="EMBL" id="MVN91373.1"/>
    </source>
</evidence>
<dbReference type="OrthoDB" id="736172at2"/>
<accession>A0A6I4IQB0</accession>
<dbReference type="Proteomes" id="UP000434850">
    <property type="component" value="Unassembled WGS sequence"/>
</dbReference>
<organism evidence="2 3">
    <name type="scientific">Mucilaginibacter aquatilis</name>
    <dbReference type="NCBI Taxonomy" id="1517760"/>
    <lineage>
        <taxon>Bacteria</taxon>
        <taxon>Pseudomonadati</taxon>
        <taxon>Bacteroidota</taxon>
        <taxon>Sphingobacteriia</taxon>
        <taxon>Sphingobacteriales</taxon>
        <taxon>Sphingobacteriaceae</taxon>
        <taxon>Mucilaginibacter</taxon>
    </lineage>
</organism>
<gene>
    <name evidence="2" type="ORF">GO816_09590</name>
</gene>
<evidence type="ECO:0000313" key="3">
    <source>
        <dbReference type="Proteomes" id="UP000434850"/>
    </source>
</evidence>
<dbReference type="PROSITE" id="PS51257">
    <property type="entry name" value="PROKAR_LIPOPROTEIN"/>
    <property type="match status" value="1"/>
</dbReference>
<keyword evidence="1" id="KW-0732">Signal</keyword>
<feature type="chain" id="PRO_5026174934" evidence="1">
    <location>
        <begin position="28"/>
        <end position="422"/>
    </location>
</feature>
<dbReference type="RefSeq" id="WP_157541605.1">
    <property type="nucleotide sequence ID" value="NZ_WQLA01000003.1"/>
</dbReference>
<dbReference type="AlphaFoldDB" id="A0A6I4IQB0"/>
<dbReference type="EMBL" id="WQLA01000003">
    <property type="protein sequence ID" value="MVN91373.1"/>
    <property type="molecule type" value="Genomic_DNA"/>
</dbReference>
<keyword evidence="3" id="KW-1185">Reference proteome</keyword>